<keyword evidence="4" id="KW-1185">Reference proteome</keyword>
<name>A0ABT9MM50_9ACTN</name>
<feature type="transmembrane region" description="Helical" evidence="2">
    <location>
        <begin position="155"/>
        <end position="174"/>
    </location>
</feature>
<protein>
    <submittedName>
        <fullName evidence="3">Uncharacterized protein</fullName>
    </submittedName>
</protein>
<dbReference type="RefSeq" id="WP_306827381.1">
    <property type="nucleotide sequence ID" value="NZ_JAUSRA010000001.1"/>
</dbReference>
<gene>
    <name evidence="3" type="ORF">J2S43_001018</name>
</gene>
<evidence type="ECO:0000313" key="4">
    <source>
        <dbReference type="Proteomes" id="UP001240984"/>
    </source>
</evidence>
<feature type="transmembrane region" description="Helical" evidence="2">
    <location>
        <begin position="58"/>
        <end position="76"/>
    </location>
</feature>
<feature type="transmembrane region" description="Helical" evidence="2">
    <location>
        <begin position="127"/>
        <end position="149"/>
    </location>
</feature>
<keyword evidence="2" id="KW-1133">Transmembrane helix</keyword>
<sequence length="261" mass="27545">MPQQDPADAGRHRTSAPLWLLVASAAALAVIARATAPQPPRVQARATPDRTAVRQVTAARVAPVAAVVVVAAAVIARTAARRSPRAQPGGPARDLAEPNPAVQRQLEWLTPRLTAVRAQSARPEQKAAVLGTLVVATLTGALAVVFQYGPPTHPITRALALLWAALIGLTLYHLGHVTQATVDTGVGFLADALPPTALLHRTIMMADDLVAQRDETVQETSLLSLADRAKFTRFNRAKTAFYRSLLAATATAVATALAGRW</sequence>
<comment type="caution">
    <text evidence="3">The sequence shown here is derived from an EMBL/GenBank/DDBJ whole genome shotgun (WGS) entry which is preliminary data.</text>
</comment>
<feature type="transmembrane region" description="Helical" evidence="2">
    <location>
        <begin position="240"/>
        <end position="259"/>
    </location>
</feature>
<keyword evidence="2" id="KW-0472">Membrane</keyword>
<keyword evidence="2" id="KW-0812">Transmembrane</keyword>
<evidence type="ECO:0000256" key="2">
    <source>
        <dbReference type="SAM" id="Phobius"/>
    </source>
</evidence>
<dbReference type="Proteomes" id="UP001240984">
    <property type="component" value="Unassembled WGS sequence"/>
</dbReference>
<accession>A0ABT9MM50</accession>
<organism evidence="3 4">
    <name type="scientific">Catenuloplanes nepalensis</name>
    <dbReference type="NCBI Taxonomy" id="587533"/>
    <lineage>
        <taxon>Bacteria</taxon>
        <taxon>Bacillati</taxon>
        <taxon>Actinomycetota</taxon>
        <taxon>Actinomycetes</taxon>
        <taxon>Micromonosporales</taxon>
        <taxon>Micromonosporaceae</taxon>
        <taxon>Catenuloplanes</taxon>
    </lineage>
</organism>
<dbReference type="EMBL" id="JAUSRA010000001">
    <property type="protein sequence ID" value="MDP9792506.1"/>
    <property type="molecule type" value="Genomic_DNA"/>
</dbReference>
<proteinExistence type="predicted"/>
<feature type="region of interest" description="Disordered" evidence="1">
    <location>
        <begin position="80"/>
        <end position="99"/>
    </location>
</feature>
<reference evidence="3 4" key="1">
    <citation type="submission" date="2023-07" db="EMBL/GenBank/DDBJ databases">
        <title>Sequencing the genomes of 1000 actinobacteria strains.</title>
        <authorList>
            <person name="Klenk H.-P."/>
        </authorList>
    </citation>
    <scope>NUCLEOTIDE SEQUENCE [LARGE SCALE GENOMIC DNA]</scope>
    <source>
        <strain evidence="3 4">DSM 44710</strain>
    </source>
</reference>
<evidence type="ECO:0000256" key="1">
    <source>
        <dbReference type="SAM" id="MobiDB-lite"/>
    </source>
</evidence>
<evidence type="ECO:0000313" key="3">
    <source>
        <dbReference type="EMBL" id="MDP9792506.1"/>
    </source>
</evidence>